<dbReference type="SUPFAM" id="SSF52091">
    <property type="entry name" value="SpoIIaa-like"/>
    <property type="match status" value="1"/>
</dbReference>
<evidence type="ECO:0000313" key="2">
    <source>
        <dbReference type="EMBL" id="MBY8877332.1"/>
    </source>
</evidence>
<accession>A0ABS7Q2G9</accession>
<dbReference type="Pfam" id="PF14417">
    <property type="entry name" value="MEDS"/>
    <property type="match status" value="1"/>
</dbReference>
<dbReference type="Gene3D" id="3.30.750.24">
    <property type="entry name" value="STAS domain"/>
    <property type="match status" value="1"/>
</dbReference>
<dbReference type="InterPro" id="IPR025847">
    <property type="entry name" value="MEDS_domain"/>
</dbReference>
<dbReference type="InterPro" id="IPR002645">
    <property type="entry name" value="STAS_dom"/>
</dbReference>
<reference evidence="2 3" key="1">
    <citation type="submission" date="2021-08" db="EMBL/GenBank/DDBJ databases">
        <title>WGS of actinomycetes from Thailand.</title>
        <authorList>
            <person name="Thawai C."/>
        </authorList>
    </citation>
    <scope>NUCLEOTIDE SEQUENCE [LARGE SCALE GENOMIC DNA]</scope>
    <source>
        <strain evidence="2 3">PLK6-54</strain>
    </source>
</reference>
<proteinExistence type="predicted"/>
<comment type="caution">
    <text evidence="2">The sequence shown here is derived from an EMBL/GenBank/DDBJ whole genome shotgun (WGS) entry which is preliminary data.</text>
</comment>
<sequence>MRIARSVAGLSPVDVGDHVCWVVPAEDEFQRAARDFLRDGAKIGDKLMVLGSVPPAWLEVQSPRALLIDPADATGGAGWDTDALVSLVGREAEAADRQGFRALRVLAQMERVWPEGTTPQQVADRELRLDALMGGGTAAIVVCAYPSSVFPPELLEQAGSVHPHFTGRLEQAPAFQLFHSAKGHWNLNGVVDADGAESFHAAVIGLLRNMPVLRLSCRGLQLIDASGMQMLVKAADAFPGHRIMVEDSNPTVRKCWELLGFDDPTIPVELAP</sequence>
<organism evidence="2 3">
    <name type="scientific">Actinacidiphila acidipaludis</name>
    <dbReference type="NCBI Taxonomy" id="2873382"/>
    <lineage>
        <taxon>Bacteria</taxon>
        <taxon>Bacillati</taxon>
        <taxon>Actinomycetota</taxon>
        <taxon>Actinomycetes</taxon>
        <taxon>Kitasatosporales</taxon>
        <taxon>Streptomycetaceae</taxon>
        <taxon>Actinacidiphila</taxon>
    </lineage>
</organism>
<dbReference type="EMBL" id="JAINZZ010000005">
    <property type="protein sequence ID" value="MBY8877332.1"/>
    <property type="molecule type" value="Genomic_DNA"/>
</dbReference>
<evidence type="ECO:0000259" key="1">
    <source>
        <dbReference type="PROSITE" id="PS50801"/>
    </source>
</evidence>
<dbReference type="PROSITE" id="PS50801">
    <property type="entry name" value="STAS"/>
    <property type="match status" value="1"/>
</dbReference>
<feature type="domain" description="STAS" evidence="1">
    <location>
        <begin position="187"/>
        <end position="272"/>
    </location>
</feature>
<dbReference type="Pfam" id="PF13466">
    <property type="entry name" value="STAS_2"/>
    <property type="match status" value="1"/>
</dbReference>
<dbReference type="InterPro" id="IPR058548">
    <property type="entry name" value="MlaB-like_STAS"/>
</dbReference>
<dbReference type="InterPro" id="IPR036513">
    <property type="entry name" value="STAS_dom_sf"/>
</dbReference>
<name>A0ABS7Q2G9_9ACTN</name>
<gene>
    <name evidence="2" type="ORF">K7862_06695</name>
</gene>
<dbReference type="Proteomes" id="UP000778578">
    <property type="component" value="Unassembled WGS sequence"/>
</dbReference>
<protein>
    <submittedName>
        <fullName evidence="2">MEDS domain-containing protein</fullName>
    </submittedName>
</protein>
<evidence type="ECO:0000313" key="3">
    <source>
        <dbReference type="Proteomes" id="UP000778578"/>
    </source>
</evidence>
<keyword evidence="3" id="KW-1185">Reference proteome</keyword>
<dbReference type="RefSeq" id="WP_222961477.1">
    <property type="nucleotide sequence ID" value="NZ_JAINZZ010000005.1"/>
</dbReference>